<keyword evidence="8" id="KW-0489">Methyltransferase</keyword>
<comment type="PTM">
    <text evidence="5">Phosphorylated by CheA. Phosphorylation of the N-terminal regulatory domain activates the methylesterase activity.</text>
</comment>
<dbReference type="CDD" id="cd17541">
    <property type="entry name" value="REC_CheB-like"/>
    <property type="match status" value="1"/>
</dbReference>
<keyword evidence="2 5" id="KW-0145">Chemotaxis</keyword>
<comment type="catalytic activity">
    <reaction evidence="5">
        <text>L-glutaminyl-[protein] + H2O = L-glutamyl-[protein] + NH4(+)</text>
        <dbReference type="Rhea" id="RHEA:16441"/>
        <dbReference type="Rhea" id="RHEA-COMP:10207"/>
        <dbReference type="Rhea" id="RHEA-COMP:10208"/>
        <dbReference type="ChEBI" id="CHEBI:15377"/>
        <dbReference type="ChEBI" id="CHEBI:28938"/>
        <dbReference type="ChEBI" id="CHEBI:29973"/>
        <dbReference type="ChEBI" id="CHEBI:30011"/>
        <dbReference type="EC" id="3.5.1.44"/>
    </reaction>
</comment>
<dbReference type="PANTHER" id="PTHR42872">
    <property type="entry name" value="PROTEIN-GLUTAMATE METHYLESTERASE/PROTEIN-GLUTAMINE GLUTAMINASE"/>
    <property type="match status" value="1"/>
</dbReference>
<dbReference type="CDD" id="cd16432">
    <property type="entry name" value="CheB_Rec"/>
    <property type="match status" value="1"/>
</dbReference>
<keyword evidence="9" id="KW-1185">Reference proteome</keyword>
<evidence type="ECO:0000256" key="2">
    <source>
        <dbReference type="ARBA" id="ARBA00022500"/>
    </source>
</evidence>
<protein>
    <recommendedName>
        <fullName evidence="5">Protein-glutamate methylesterase/protein-glutamine glutaminase</fullName>
        <ecNumber evidence="5">3.1.1.61</ecNumber>
        <ecNumber evidence="5">3.5.1.44</ecNumber>
    </recommendedName>
</protein>
<dbReference type="GO" id="GO:0032259">
    <property type="term" value="P:methylation"/>
    <property type="evidence" value="ECO:0007669"/>
    <property type="project" value="UniProtKB-KW"/>
</dbReference>
<dbReference type="Gene3D" id="3.40.50.180">
    <property type="entry name" value="Methylesterase CheB, C-terminal domain"/>
    <property type="match status" value="1"/>
</dbReference>
<keyword evidence="5" id="KW-0597">Phosphoprotein</keyword>
<dbReference type="EMBL" id="CP088295">
    <property type="protein sequence ID" value="UUY04754.1"/>
    <property type="molecule type" value="Genomic_DNA"/>
</dbReference>
<organism evidence="8 9">
    <name type="scientific">Svornostia abyssi</name>
    <dbReference type="NCBI Taxonomy" id="2898438"/>
    <lineage>
        <taxon>Bacteria</taxon>
        <taxon>Bacillati</taxon>
        <taxon>Actinomycetota</taxon>
        <taxon>Thermoleophilia</taxon>
        <taxon>Solirubrobacterales</taxon>
        <taxon>Baekduiaceae</taxon>
        <taxon>Svornostia</taxon>
    </lineage>
</organism>
<dbReference type="RefSeq" id="WP_353865232.1">
    <property type="nucleotide sequence ID" value="NZ_CP088295.1"/>
</dbReference>
<dbReference type="Pfam" id="PF01339">
    <property type="entry name" value="CheB_methylest"/>
    <property type="match status" value="1"/>
</dbReference>
<dbReference type="InterPro" id="IPR035909">
    <property type="entry name" value="CheB_C"/>
</dbReference>
<evidence type="ECO:0000256" key="4">
    <source>
        <dbReference type="ARBA" id="ARBA00048267"/>
    </source>
</evidence>
<evidence type="ECO:0000256" key="3">
    <source>
        <dbReference type="ARBA" id="ARBA00022801"/>
    </source>
</evidence>
<feature type="modified residue" description="4-aspartylphosphate" evidence="5">
    <location>
        <position position="59"/>
    </location>
</feature>
<dbReference type="NCBIfam" id="NF001965">
    <property type="entry name" value="PRK00742.1"/>
    <property type="match status" value="1"/>
</dbReference>
<dbReference type="SMART" id="SM00448">
    <property type="entry name" value="REC"/>
    <property type="match status" value="1"/>
</dbReference>
<dbReference type="GO" id="GO:0008984">
    <property type="term" value="F:protein-glutamate methylesterase activity"/>
    <property type="evidence" value="ECO:0007669"/>
    <property type="project" value="UniProtKB-EC"/>
</dbReference>
<feature type="active site" evidence="5">
    <location>
        <position position="313"/>
    </location>
</feature>
<gene>
    <name evidence="5 8" type="primary">cheB</name>
    <name evidence="8" type="ORF">LRS13_04275</name>
</gene>
<dbReference type="Proteomes" id="UP001058860">
    <property type="component" value="Chromosome"/>
</dbReference>
<reference evidence="9" key="1">
    <citation type="submission" date="2021-11" db="EMBL/GenBank/DDBJ databases">
        <title>Cultivation dependent microbiological survey of springs from the worlds oldest radium mine currently devoted to the extraction of radon-saturated water.</title>
        <authorList>
            <person name="Kapinusova G."/>
            <person name="Smrhova T."/>
            <person name="Strejcek M."/>
            <person name="Suman J."/>
            <person name="Jani K."/>
            <person name="Pajer P."/>
            <person name="Uhlik O."/>
        </authorList>
    </citation>
    <scope>NUCLEOTIDE SEQUENCE [LARGE SCALE GENOMIC DNA]</scope>
    <source>
        <strain evidence="9">J379</strain>
    </source>
</reference>
<evidence type="ECO:0000313" key="9">
    <source>
        <dbReference type="Proteomes" id="UP001058860"/>
    </source>
</evidence>
<evidence type="ECO:0000256" key="1">
    <source>
        <dbReference type="ARBA" id="ARBA00022490"/>
    </source>
</evidence>
<comment type="similarity">
    <text evidence="5">Belongs to the CheB family.</text>
</comment>
<dbReference type="Pfam" id="PF00072">
    <property type="entry name" value="Response_reg"/>
    <property type="match status" value="1"/>
</dbReference>
<sequence length="370" mass="38099">MSATATRGTVVVADDSRLMRRVLSQTLRDSGYDVVGEAEDGDAALQLCRSAKPDVMTLDLAMPGLDGMGVLRTLKRDGLDIPVVVVSAFSPAHGARAVDALAEGAFDLIEKPKVGETLSDFGRQLDEKVFAAAGRSISRRRVGAVNGNGTARVRTPSAPVVPRRDPHARAAAPAVKASPRRTGRPPVVVIATSTGGPRALAQLMPQLPSPLGAGVLMVQHMPPGFTGSLAARLDNDSPLHVVEAQGGERIAPGTALLAPGGSHLHLADAKSVRLGDGDPVGGLRPRADLTIQDVVDRHGGDVLLVVLTGMGNDGLAGARAVKAAGGRILVEAEETCAVYGMPRAIADAGLADAVLPLHDLPAAIVEEVSR</sequence>
<evidence type="ECO:0000256" key="5">
    <source>
        <dbReference type="HAMAP-Rule" id="MF_00099"/>
    </source>
</evidence>
<dbReference type="SUPFAM" id="SSF52738">
    <property type="entry name" value="Methylesterase CheB, C-terminal domain"/>
    <property type="match status" value="1"/>
</dbReference>
<comment type="function">
    <text evidence="5">Involved in chemotaxis. Part of a chemotaxis signal transduction system that modulates chemotaxis in response to various stimuli. Catalyzes the demethylation of specific methylglutamate residues introduced into the chemoreceptors (methyl-accepting chemotaxis proteins or MCP) by CheR. Also mediates the irreversible deamidation of specific glutamine residues to glutamic acid.</text>
</comment>
<dbReference type="Gene3D" id="3.40.50.2300">
    <property type="match status" value="1"/>
</dbReference>
<feature type="domain" description="Response regulatory" evidence="7">
    <location>
        <begin position="8"/>
        <end position="125"/>
    </location>
</feature>
<dbReference type="InterPro" id="IPR000673">
    <property type="entry name" value="Sig_transdc_resp-reg_Me-estase"/>
</dbReference>
<evidence type="ECO:0000259" key="7">
    <source>
        <dbReference type="SMART" id="SM00448"/>
    </source>
</evidence>
<dbReference type="EC" id="3.5.1.44" evidence="5"/>
<dbReference type="HAMAP" id="MF_00099">
    <property type="entry name" value="CheB_chemtxs"/>
    <property type="match status" value="1"/>
</dbReference>
<dbReference type="EC" id="3.1.1.61" evidence="5"/>
<dbReference type="PIRSF" id="PIRSF000876">
    <property type="entry name" value="RR_chemtxs_CheB"/>
    <property type="match status" value="1"/>
</dbReference>
<dbReference type="PANTHER" id="PTHR42872:SF6">
    <property type="entry name" value="PROTEIN-GLUTAMATE METHYLESTERASE_PROTEIN-GLUTAMINE GLUTAMINASE"/>
    <property type="match status" value="1"/>
</dbReference>
<evidence type="ECO:0000313" key="8">
    <source>
        <dbReference type="EMBL" id="UUY04754.1"/>
    </source>
</evidence>
<dbReference type="InterPro" id="IPR008248">
    <property type="entry name" value="CheB-like"/>
</dbReference>
<dbReference type="SUPFAM" id="SSF52172">
    <property type="entry name" value="CheY-like"/>
    <property type="match status" value="1"/>
</dbReference>
<dbReference type="InterPro" id="IPR001789">
    <property type="entry name" value="Sig_transdc_resp-reg_receiver"/>
</dbReference>
<keyword evidence="1 5" id="KW-0963">Cytoplasm</keyword>
<feature type="region of interest" description="Disordered" evidence="6">
    <location>
        <begin position="147"/>
        <end position="182"/>
    </location>
</feature>
<accession>A0ABY5PJ92</accession>
<feature type="active site" evidence="5">
    <location>
        <position position="220"/>
    </location>
</feature>
<feature type="active site" evidence="5">
    <location>
        <position position="193"/>
    </location>
</feature>
<dbReference type="InterPro" id="IPR011006">
    <property type="entry name" value="CheY-like_superfamily"/>
</dbReference>
<comment type="catalytic activity">
    <reaction evidence="4 5">
        <text>[protein]-L-glutamate 5-O-methyl ester + H2O = L-glutamyl-[protein] + methanol + H(+)</text>
        <dbReference type="Rhea" id="RHEA:23236"/>
        <dbReference type="Rhea" id="RHEA-COMP:10208"/>
        <dbReference type="Rhea" id="RHEA-COMP:10311"/>
        <dbReference type="ChEBI" id="CHEBI:15377"/>
        <dbReference type="ChEBI" id="CHEBI:15378"/>
        <dbReference type="ChEBI" id="CHEBI:17790"/>
        <dbReference type="ChEBI" id="CHEBI:29973"/>
        <dbReference type="ChEBI" id="CHEBI:82795"/>
        <dbReference type="EC" id="3.1.1.61"/>
    </reaction>
</comment>
<comment type="subcellular location">
    <subcellularLocation>
        <location evidence="5">Cytoplasm</location>
    </subcellularLocation>
</comment>
<comment type="domain">
    <text evidence="5">Contains a C-terminal catalytic domain, and an N-terminal region which modulates catalytic activity.</text>
</comment>
<keyword evidence="3 5" id="KW-0378">Hydrolase</keyword>
<proteinExistence type="inferred from homology"/>
<name>A0ABY5PJ92_9ACTN</name>
<keyword evidence="8" id="KW-0808">Transferase</keyword>
<dbReference type="GO" id="GO:0008168">
    <property type="term" value="F:methyltransferase activity"/>
    <property type="evidence" value="ECO:0007669"/>
    <property type="project" value="UniProtKB-KW"/>
</dbReference>
<evidence type="ECO:0000256" key="6">
    <source>
        <dbReference type="SAM" id="MobiDB-lite"/>
    </source>
</evidence>